<evidence type="ECO:0000259" key="2">
    <source>
        <dbReference type="Pfam" id="PF00561"/>
    </source>
</evidence>
<proteinExistence type="predicted"/>
<feature type="chain" id="PRO_5035321239" evidence="1">
    <location>
        <begin position="26"/>
        <end position="504"/>
    </location>
</feature>
<evidence type="ECO:0000313" key="4">
    <source>
        <dbReference type="EMBL" id="QTE30501.1"/>
    </source>
</evidence>
<name>A0A8A4ZGJ2_9MICO</name>
<dbReference type="Pfam" id="PF00561">
    <property type="entry name" value="Abhydrolase_1"/>
    <property type="match status" value="1"/>
</dbReference>
<dbReference type="EMBL" id="CP071868">
    <property type="protein sequence ID" value="QTE30501.1"/>
    <property type="molecule type" value="Genomic_DNA"/>
</dbReference>
<dbReference type="SUPFAM" id="SSF53474">
    <property type="entry name" value="alpha/beta-Hydrolases"/>
    <property type="match status" value="1"/>
</dbReference>
<evidence type="ECO:0000256" key="1">
    <source>
        <dbReference type="SAM" id="SignalP"/>
    </source>
</evidence>
<feature type="signal peptide" evidence="1">
    <location>
        <begin position="1"/>
        <end position="25"/>
    </location>
</feature>
<feature type="domain" description="AB hydrolase-1" evidence="2">
    <location>
        <begin position="100"/>
        <end position="238"/>
    </location>
</feature>
<keyword evidence="4" id="KW-0378">Hydrolase</keyword>
<dbReference type="GO" id="GO:0016020">
    <property type="term" value="C:membrane"/>
    <property type="evidence" value="ECO:0007669"/>
    <property type="project" value="TreeGrafter"/>
</dbReference>
<dbReference type="AlphaFoldDB" id="A0A8A4ZGJ2"/>
<reference evidence="4" key="1">
    <citation type="submission" date="2021-03" db="EMBL/GenBank/DDBJ databases">
        <title>Pengzhenrongella sicca gen. nov., sp. nov., a new member of suborder Micrococcineae isolated from High-Arctic tundra soil.</title>
        <authorList>
            <person name="Peng F."/>
        </authorList>
    </citation>
    <scope>NUCLEOTIDE SEQUENCE</scope>
    <source>
        <strain evidence="4">LRZ-2</strain>
    </source>
</reference>
<dbReference type="InterPro" id="IPR050266">
    <property type="entry name" value="AB_hydrolase_sf"/>
</dbReference>
<evidence type="ECO:0000313" key="5">
    <source>
        <dbReference type="Proteomes" id="UP000663937"/>
    </source>
</evidence>
<gene>
    <name evidence="4" type="ORF">J4E96_05855</name>
</gene>
<dbReference type="RefSeq" id="WP_227424839.1">
    <property type="nucleotide sequence ID" value="NZ_CP071868.1"/>
</dbReference>
<dbReference type="PROSITE" id="PS51257">
    <property type="entry name" value="PROKAR_LIPOPROTEIN"/>
    <property type="match status" value="1"/>
</dbReference>
<protein>
    <submittedName>
        <fullName evidence="4">Alpha/beta fold hydrolase</fullName>
    </submittedName>
</protein>
<keyword evidence="5" id="KW-1185">Reference proteome</keyword>
<dbReference type="Pfam" id="PF08386">
    <property type="entry name" value="Abhydrolase_4"/>
    <property type="match status" value="1"/>
</dbReference>
<sequence>MWKTAPLLIATLATAALLASCTAAGESSKPSGSPTEAVMTTPRDTLESLEPCRDLPELPTARCGSVTVPLDRHDPDSATTTVAFALVPRTDASTPGLGTIVPNPGGPGTSAIDATGALFAEALAPLMDRRDVLLVDPRGVGRSDALTCGAVEGAELVFGSVQDQRTAVGECGRQLGDRVDDYGTTAVADDIESVRLELGIDKLDLLGISYGTYLMPVYAERHPDHVRTITMAGAYSVNDDPTGAVGAAAFRRAVTLACASAGTCSGETVLADLATLAEQLRARPDAVQVTYDGTTHDVVVDEWQLASVAGRVFSNVPDPDGLTALAESAAAAKSGDLEPLRAFVAASLTATADIASAGPDVVSVAQSWATICHDYPRSFDYADSVEARKQAHAVAQAELDDNDFAPFSASAWTTRADYDNGGCLEWPNDPTAQAPFAKGAQLPDVPVLVLSGDLDANTPSASGREAAAQFPNATFVEIPGAGHTPAVTAEGGEKILTFIAEGES</sequence>
<dbReference type="Gene3D" id="3.40.50.1820">
    <property type="entry name" value="alpha/beta hydrolase"/>
    <property type="match status" value="1"/>
</dbReference>
<dbReference type="PANTHER" id="PTHR43798">
    <property type="entry name" value="MONOACYLGLYCEROL LIPASE"/>
    <property type="match status" value="1"/>
</dbReference>
<dbReference type="InterPro" id="IPR013595">
    <property type="entry name" value="Pept_S33_TAP-like_C"/>
</dbReference>
<evidence type="ECO:0000259" key="3">
    <source>
        <dbReference type="Pfam" id="PF08386"/>
    </source>
</evidence>
<dbReference type="KEGG" id="psic:J4E96_05855"/>
<dbReference type="InterPro" id="IPR000073">
    <property type="entry name" value="AB_hydrolase_1"/>
</dbReference>
<accession>A0A8A4ZGJ2</accession>
<dbReference type="PANTHER" id="PTHR43798:SF27">
    <property type="entry name" value="HYDROLASE ALPHA_BETA HYDROLASE FOLD FAMILY"/>
    <property type="match status" value="1"/>
</dbReference>
<feature type="domain" description="Peptidase S33 tripeptidyl aminopeptidase-like C-terminal" evidence="3">
    <location>
        <begin position="413"/>
        <end position="486"/>
    </location>
</feature>
<dbReference type="Proteomes" id="UP000663937">
    <property type="component" value="Chromosome"/>
</dbReference>
<keyword evidence="1" id="KW-0732">Signal</keyword>
<dbReference type="GO" id="GO:0016787">
    <property type="term" value="F:hydrolase activity"/>
    <property type="evidence" value="ECO:0007669"/>
    <property type="project" value="UniProtKB-KW"/>
</dbReference>
<dbReference type="InterPro" id="IPR029058">
    <property type="entry name" value="AB_hydrolase_fold"/>
</dbReference>
<organism evidence="4 5">
    <name type="scientific">Pengzhenrongella sicca</name>
    <dbReference type="NCBI Taxonomy" id="2819238"/>
    <lineage>
        <taxon>Bacteria</taxon>
        <taxon>Bacillati</taxon>
        <taxon>Actinomycetota</taxon>
        <taxon>Actinomycetes</taxon>
        <taxon>Micrococcales</taxon>
        <taxon>Pengzhenrongella</taxon>
    </lineage>
</organism>